<dbReference type="OMA" id="RIYQPKH"/>
<dbReference type="Proteomes" id="UP000887565">
    <property type="component" value="Unplaced"/>
</dbReference>
<name>A0A915L782_ROMCU</name>
<dbReference type="GO" id="GO:0072669">
    <property type="term" value="C:tRNA-splicing ligase complex"/>
    <property type="evidence" value="ECO:0007669"/>
    <property type="project" value="TreeGrafter"/>
</dbReference>
<protein>
    <submittedName>
        <fullName evidence="3">Uncharacterized protein</fullName>
    </submittedName>
</protein>
<sequence length="262" mass="29758">MIEPDIRSTLAELGSCPSYDCPLFNNVNDFNILLKDDVDLHFVSLVNWLSLELQRVCKLEECVHKPESMEDVRSFYMELSSLLRELKCPYSAFTGGYLEETLSNEAQRLLLINYLISELQAGCMIESRIDRPSKTCGVSAEPSCAGSETAAQLKIMLVCLGFPKPPPNITSKQLFDKVCQKVTEHISKIPKGNLGDALFTGVLSEKQWQTLNTINETMTDEYKWREDVLLKRLDVTILSFTWCDRLKVKNNFFHGLLNMANC</sequence>
<dbReference type="PANTHER" id="PTHR31353">
    <property type="entry name" value="FAM98"/>
    <property type="match status" value="1"/>
</dbReference>
<evidence type="ECO:0000256" key="1">
    <source>
        <dbReference type="ARBA" id="ARBA00007218"/>
    </source>
</evidence>
<evidence type="ECO:0000313" key="2">
    <source>
        <dbReference type="Proteomes" id="UP000887565"/>
    </source>
</evidence>
<reference evidence="3" key="1">
    <citation type="submission" date="2022-11" db="UniProtKB">
        <authorList>
            <consortium name="WormBaseParasite"/>
        </authorList>
    </citation>
    <scope>IDENTIFICATION</scope>
</reference>
<proteinExistence type="inferred from homology"/>
<dbReference type="Pfam" id="PF10239">
    <property type="entry name" value="DUF2465"/>
    <property type="match status" value="1"/>
</dbReference>
<evidence type="ECO:0000313" key="3">
    <source>
        <dbReference type="WBParaSite" id="nRc.2.0.1.t46338-RA"/>
    </source>
</evidence>
<accession>A0A915L782</accession>
<comment type="similarity">
    <text evidence="1">Belongs to the FAM98 family.</text>
</comment>
<dbReference type="AlphaFoldDB" id="A0A915L782"/>
<dbReference type="InterPro" id="IPR018797">
    <property type="entry name" value="FAM98"/>
</dbReference>
<dbReference type="PANTHER" id="PTHR31353:SF1">
    <property type="entry name" value="PROTEIN FAM98B"/>
    <property type="match status" value="1"/>
</dbReference>
<dbReference type="WBParaSite" id="nRc.2.0.1.t46338-RA">
    <property type="protein sequence ID" value="nRc.2.0.1.t46338-RA"/>
    <property type="gene ID" value="nRc.2.0.1.g46338"/>
</dbReference>
<keyword evidence="2" id="KW-1185">Reference proteome</keyword>
<organism evidence="2 3">
    <name type="scientific">Romanomermis culicivorax</name>
    <name type="common">Nematode worm</name>
    <dbReference type="NCBI Taxonomy" id="13658"/>
    <lineage>
        <taxon>Eukaryota</taxon>
        <taxon>Metazoa</taxon>
        <taxon>Ecdysozoa</taxon>
        <taxon>Nematoda</taxon>
        <taxon>Enoplea</taxon>
        <taxon>Dorylaimia</taxon>
        <taxon>Mermithida</taxon>
        <taxon>Mermithoidea</taxon>
        <taxon>Mermithidae</taxon>
        <taxon>Romanomermis</taxon>
    </lineage>
</organism>